<comment type="pathway">
    <text evidence="1">Lipid metabolism; malonyl-CoA biosynthesis; malonyl-CoA from acetyl-CoA: step 1/1.</text>
</comment>
<dbReference type="SUPFAM" id="SSF52096">
    <property type="entry name" value="ClpP/crotonase"/>
    <property type="match status" value="1"/>
</dbReference>
<evidence type="ECO:0000259" key="11">
    <source>
        <dbReference type="PROSITE" id="PS50989"/>
    </source>
</evidence>
<gene>
    <name evidence="12" type="ORF">OIU77_017456</name>
</gene>
<sequence>MASSLSNSAVAFTGATASDLLRSSRSCGVSGIPLRTLGKARFSVRTGDLSVVAKVRKVKKHEYPWPEDPDPNVKGGVLTHLSHFKPHKEKPKPVTLDFEKPLVALEKKIITGLDFSDQIALLESKYQQALKDLYTHLTPIQRVNIARHPNRPTFLDHIFGITEKFVELHGDRAGYDDPAIVTGIGTIDGRRYMFIGHQKGRNTKENIMRNFGMPTPHGYRKALRMMYYADHHGFPIVTFIDTPGAFADLKSEELGQGEAIAHNLRTMFGLKVPIVSIVIGEGGSGGALAIGCANKLLMLENAVFYVASPEACAAILWKTAKAAPKAAEKLRITGPELCKLQIADGIIPGWSTCGSIMDLPTDKESN</sequence>
<evidence type="ECO:0000256" key="3">
    <source>
        <dbReference type="ARBA" id="ARBA00022516"/>
    </source>
</evidence>
<comment type="caution">
    <text evidence="12">The sequence shown here is derived from an EMBL/GenBank/DDBJ whole genome shotgun (WGS) entry which is preliminary data.</text>
</comment>
<evidence type="ECO:0000256" key="7">
    <source>
        <dbReference type="ARBA" id="ARBA00022840"/>
    </source>
</evidence>
<dbReference type="InterPro" id="IPR029045">
    <property type="entry name" value="ClpP/crotonase-like_dom_sf"/>
</dbReference>
<evidence type="ECO:0000256" key="6">
    <source>
        <dbReference type="ARBA" id="ARBA00022832"/>
    </source>
</evidence>
<proteinExistence type="predicted"/>
<feature type="domain" description="CoA carboxyltransferase C-terminal" evidence="11">
    <location>
        <begin position="121"/>
        <end position="366"/>
    </location>
</feature>
<dbReference type="EC" id="2.1.3.15" evidence="2"/>
<evidence type="ECO:0000256" key="5">
    <source>
        <dbReference type="ARBA" id="ARBA00022741"/>
    </source>
</evidence>
<comment type="catalytic activity">
    <reaction evidence="10">
        <text>N(6)-carboxybiotinyl-L-lysyl-[protein] + acetyl-CoA = N(6)-biotinyl-L-lysyl-[protein] + malonyl-CoA</text>
        <dbReference type="Rhea" id="RHEA:54728"/>
        <dbReference type="Rhea" id="RHEA-COMP:10505"/>
        <dbReference type="Rhea" id="RHEA-COMP:10506"/>
        <dbReference type="ChEBI" id="CHEBI:57288"/>
        <dbReference type="ChEBI" id="CHEBI:57384"/>
        <dbReference type="ChEBI" id="CHEBI:83144"/>
        <dbReference type="ChEBI" id="CHEBI:83145"/>
        <dbReference type="EC" id="2.1.3.15"/>
    </reaction>
</comment>
<evidence type="ECO:0000256" key="8">
    <source>
        <dbReference type="ARBA" id="ARBA00023098"/>
    </source>
</evidence>
<dbReference type="Gene3D" id="3.90.226.10">
    <property type="entry name" value="2-enoyl-CoA Hydratase, Chain A, domain 1"/>
    <property type="match status" value="1"/>
</dbReference>
<keyword evidence="9" id="KW-0275">Fatty acid biosynthesis</keyword>
<dbReference type="NCBIfam" id="NF004344">
    <property type="entry name" value="PRK05724.1"/>
    <property type="match status" value="1"/>
</dbReference>
<keyword evidence="6" id="KW-0276">Fatty acid metabolism</keyword>
<dbReference type="NCBIfam" id="TIGR00513">
    <property type="entry name" value="accA"/>
    <property type="match status" value="1"/>
</dbReference>
<dbReference type="PRINTS" id="PR01069">
    <property type="entry name" value="ACCCTRFRASEA"/>
</dbReference>
<evidence type="ECO:0000313" key="12">
    <source>
        <dbReference type="EMBL" id="KAJ6303578.1"/>
    </source>
</evidence>
<organism evidence="12 13">
    <name type="scientific">Salix suchowensis</name>
    <dbReference type="NCBI Taxonomy" id="1278906"/>
    <lineage>
        <taxon>Eukaryota</taxon>
        <taxon>Viridiplantae</taxon>
        <taxon>Streptophyta</taxon>
        <taxon>Embryophyta</taxon>
        <taxon>Tracheophyta</taxon>
        <taxon>Spermatophyta</taxon>
        <taxon>Magnoliopsida</taxon>
        <taxon>eudicotyledons</taxon>
        <taxon>Gunneridae</taxon>
        <taxon>Pentapetalae</taxon>
        <taxon>rosids</taxon>
        <taxon>fabids</taxon>
        <taxon>Malpighiales</taxon>
        <taxon>Salicaceae</taxon>
        <taxon>Saliceae</taxon>
        <taxon>Salix</taxon>
    </lineage>
</organism>
<keyword evidence="4" id="KW-0808">Transferase</keyword>
<evidence type="ECO:0000256" key="9">
    <source>
        <dbReference type="ARBA" id="ARBA00023160"/>
    </source>
</evidence>
<accession>A0ABQ8ZP59</accession>
<reference evidence="12" key="2">
    <citation type="journal article" date="2023" name="Int. J. Mol. Sci.">
        <title>De Novo Assembly and Annotation of 11 Diverse Shrub Willow (Salix) Genomes Reveals Novel Gene Organization in Sex-Linked Regions.</title>
        <authorList>
            <person name="Hyden B."/>
            <person name="Feng K."/>
            <person name="Yates T.B."/>
            <person name="Jawdy S."/>
            <person name="Cereghino C."/>
            <person name="Smart L.B."/>
            <person name="Muchero W."/>
        </authorList>
    </citation>
    <scope>NUCLEOTIDE SEQUENCE</scope>
    <source>
        <tissue evidence="12">Shoot tip</tissue>
    </source>
</reference>
<dbReference type="InterPro" id="IPR001095">
    <property type="entry name" value="Acetyl_CoA_COase_a_su"/>
</dbReference>
<dbReference type="PANTHER" id="PTHR42853">
    <property type="entry name" value="ACETYL-COENZYME A CARBOXYLASE CARBOXYL TRANSFERASE SUBUNIT ALPHA"/>
    <property type="match status" value="1"/>
</dbReference>
<keyword evidence="5" id="KW-0547">Nucleotide-binding</keyword>
<dbReference type="EMBL" id="JAPFFI010000027">
    <property type="protein sequence ID" value="KAJ6303578.1"/>
    <property type="molecule type" value="Genomic_DNA"/>
</dbReference>
<dbReference type="Proteomes" id="UP001141253">
    <property type="component" value="Chromosome 16"/>
</dbReference>
<evidence type="ECO:0000256" key="4">
    <source>
        <dbReference type="ARBA" id="ARBA00022679"/>
    </source>
</evidence>
<protein>
    <recommendedName>
        <fullName evidence="2">acetyl-CoA carboxytransferase</fullName>
        <ecNumber evidence="2">2.1.3.15</ecNumber>
    </recommendedName>
</protein>
<keyword evidence="3" id="KW-0444">Lipid biosynthesis</keyword>
<keyword evidence="7" id="KW-0067">ATP-binding</keyword>
<dbReference type="InterPro" id="IPR011763">
    <property type="entry name" value="COA_CT_C"/>
</dbReference>
<dbReference type="PANTHER" id="PTHR42853:SF3">
    <property type="entry name" value="ACETYL-COENZYME A CARBOXYLASE CARBOXYL TRANSFERASE SUBUNIT ALPHA, CHLOROPLASTIC"/>
    <property type="match status" value="1"/>
</dbReference>
<keyword evidence="8" id="KW-0443">Lipid metabolism</keyword>
<name>A0ABQ8ZP59_9ROSI</name>
<evidence type="ECO:0000256" key="1">
    <source>
        <dbReference type="ARBA" id="ARBA00004956"/>
    </source>
</evidence>
<evidence type="ECO:0000256" key="10">
    <source>
        <dbReference type="ARBA" id="ARBA00049152"/>
    </source>
</evidence>
<dbReference type="PROSITE" id="PS50989">
    <property type="entry name" value="COA_CT_CTER"/>
    <property type="match status" value="1"/>
</dbReference>
<dbReference type="Pfam" id="PF03255">
    <property type="entry name" value="ACCA"/>
    <property type="match status" value="1"/>
</dbReference>
<keyword evidence="13" id="KW-1185">Reference proteome</keyword>
<evidence type="ECO:0000313" key="13">
    <source>
        <dbReference type="Proteomes" id="UP001141253"/>
    </source>
</evidence>
<reference evidence="12" key="1">
    <citation type="submission" date="2022-10" db="EMBL/GenBank/DDBJ databases">
        <authorList>
            <person name="Hyden B.L."/>
            <person name="Feng K."/>
            <person name="Yates T."/>
            <person name="Jawdy S."/>
            <person name="Smart L.B."/>
            <person name="Muchero W."/>
        </authorList>
    </citation>
    <scope>NUCLEOTIDE SEQUENCE</scope>
    <source>
        <tissue evidence="12">Shoot tip</tissue>
    </source>
</reference>
<evidence type="ECO:0000256" key="2">
    <source>
        <dbReference type="ARBA" id="ARBA00011883"/>
    </source>
</evidence>